<dbReference type="EMBL" id="LT598484">
    <property type="protein sequence ID" value="SCV01364.1"/>
    <property type="molecule type" value="Genomic_DNA"/>
</dbReference>
<reference evidence="2" key="1">
    <citation type="submission" date="2016-03" db="EMBL/GenBank/DDBJ databases">
        <authorList>
            <person name="Devillers Hugo."/>
        </authorList>
    </citation>
    <scope>NUCLEOTIDE SEQUENCE [LARGE SCALE GENOMIC DNA]</scope>
</reference>
<dbReference type="GO" id="GO:0005968">
    <property type="term" value="C:Rab-protein geranylgeranyltransferase complex"/>
    <property type="evidence" value="ECO:0007669"/>
    <property type="project" value="TreeGrafter"/>
</dbReference>
<dbReference type="PANTHER" id="PTHR11129:SF8">
    <property type="entry name" value="PROTEIN ECM9"/>
    <property type="match status" value="1"/>
</dbReference>
<evidence type="ECO:0000313" key="2">
    <source>
        <dbReference type="Proteomes" id="UP000191144"/>
    </source>
</evidence>
<dbReference type="SUPFAM" id="SSF48439">
    <property type="entry name" value="Protein prenylyltransferase"/>
    <property type="match status" value="1"/>
</dbReference>
<evidence type="ECO:0000313" key="1">
    <source>
        <dbReference type="EMBL" id="SCV01364.1"/>
    </source>
</evidence>
<dbReference type="PANTHER" id="PTHR11129">
    <property type="entry name" value="PROTEIN FARNESYLTRANSFERASE ALPHA SUBUNIT/RAB GERANYLGERANYL TRANSFERASE ALPHA SUBUNIT"/>
    <property type="match status" value="1"/>
</dbReference>
<proteinExistence type="predicted"/>
<keyword evidence="2" id="KW-1185">Reference proteome</keyword>
<dbReference type="OrthoDB" id="5358702at2759"/>
<accession>A0A1G4KAV8</accession>
<dbReference type="AlphaFoldDB" id="A0A1G4KAV8"/>
<protein>
    <submittedName>
        <fullName evidence="1">LAME_0G15742g1_1</fullName>
    </submittedName>
</protein>
<name>A0A1G4KAV8_9SACH</name>
<organism evidence="1 2">
    <name type="scientific">Lachancea meyersii CBS 8951</name>
    <dbReference type="NCBI Taxonomy" id="1266667"/>
    <lineage>
        <taxon>Eukaryota</taxon>
        <taxon>Fungi</taxon>
        <taxon>Dikarya</taxon>
        <taxon>Ascomycota</taxon>
        <taxon>Saccharomycotina</taxon>
        <taxon>Saccharomycetes</taxon>
        <taxon>Saccharomycetales</taxon>
        <taxon>Saccharomycetaceae</taxon>
        <taxon>Lachancea</taxon>
    </lineage>
</organism>
<gene>
    <name evidence="1" type="ORF">LAME_0G15742G</name>
</gene>
<dbReference type="GO" id="GO:0004663">
    <property type="term" value="F:Rab geranylgeranyltransferase activity"/>
    <property type="evidence" value="ECO:0007669"/>
    <property type="project" value="TreeGrafter"/>
</dbReference>
<dbReference type="Proteomes" id="UP000191144">
    <property type="component" value="Chromosome G"/>
</dbReference>
<sequence length="383" mass="44182">MKSVNLCRELFDRAVERTASPRAKLSVVSNGVLPEGSPAFVEIEENDGPEIFCSKITYLQVFHEARVFLQERNGNTSLSDADTYFATLGLLLTTPEDRTNLNLHEAIILQRLKEESEHQGKLTKEGHIFLAREIMAVMLLLTSSLNRVNKSPSLWLLYRKLFTILKELFPAFEVDYQRLFLTSAERHFSNFYCWNTFRWVYDLESPSTQAQLLTAVWDFSSQHPKDSSAWWALGHSVLNLSALSEYSSKDYNSLRSRFGFEQSPHHASEVNSVGELTQYSSEIIKFIEIGEVSDWPPFGCLARLLRYVTEKDQAQFLQKWYNEIQAFEKKYFEINKNSVSLAIYKNDRGLIFQRSVQSLLHRKTLLKKIGVLVFFSTAEENPS</sequence>